<organism evidence="2 3">
    <name type="scientific">Synechococcus lacustris str. Tous</name>
    <dbReference type="NCBI Taxonomy" id="1910958"/>
    <lineage>
        <taxon>Bacteria</taxon>
        <taxon>Bacillati</taxon>
        <taxon>Cyanobacteriota</taxon>
        <taxon>Cyanophyceae</taxon>
        <taxon>Synechococcales</taxon>
        <taxon>Synechococcaceae</taxon>
        <taxon>Synechococcus</taxon>
    </lineage>
</organism>
<evidence type="ECO:0000313" key="3">
    <source>
        <dbReference type="Proteomes" id="UP000240206"/>
    </source>
</evidence>
<dbReference type="InterPro" id="IPR010985">
    <property type="entry name" value="Ribbon_hlx_hlx"/>
</dbReference>
<name>A0A2P7EAW9_9SYNE</name>
<dbReference type="Pfam" id="PF01402">
    <property type="entry name" value="RHH_1"/>
    <property type="match status" value="1"/>
</dbReference>
<dbReference type="EMBL" id="PXVC01000144">
    <property type="protein sequence ID" value="PSI00372.1"/>
    <property type="molecule type" value="Genomic_DNA"/>
</dbReference>
<evidence type="ECO:0000259" key="1">
    <source>
        <dbReference type="Pfam" id="PF01402"/>
    </source>
</evidence>
<reference evidence="3" key="1">
    <citation type="submission" date="2018-03" db="EMBL/GenBank/DDBJ databases">
        <title>Ecological and genomic features of two cosmopolitan and abundant freshwater picocyanobacteria.</title>
        <authorList>
            <person name="Cabello-Yeves P.J."/>
            <person name="Picazo A."/>
            <person name="Camacho A."/>
            <person name="Callieri C."/>
            <person name="Rosselli R."/>
            <person name="Roda-Garcia J."/>
            <person name="Coutinho F.H."/>
            <person name="Rodriguez-Valera F."/>
        </authorList>
    </citation>
    <scope>NUCLEOTIDE SEQUENCE [LARGE SCALE GENOMIC DNA]</scope>
    <source>
        <strain evidence="3">Tous</strain>
    </source>
</reference>
<gene>
    <name evidence="2" type="ORF">C7K08_13510</name>
</gene>
<proteinExistence type="predicted"/>
<dbReference type="GO" id="GO:0006355">
    <property type="term" value="P:regulation of DNA-templated transcription"/>
    <property type="evidence" value="ECO:0007669"/>
    <property type="project" value="InterPro"/>
</dbReference>
<dbReference type="AlphaFoldDB" id="A0A2P7EAW9"/>
<keyword evidence="2" id="KW-0238">DNA-binding</keyword>
<keyword evidence="3" id="KW-1185">Reference proteome</keyword>
<dbReference type="SUPFAM" id="SSF47598">
    <property type="entry name" value="Ribbon-helix-helix"/>
    <property type="match status" value="1"/>
</dbReference>
<dbReference type="GO" id="GO:0003677">
    <property type="term" value="F:DNA binding"/>
    <property type="evidence" value="ECO:0007669"/>
    <property type="project" value="UniProtKB-KW"/>
</dbReference>
<protein>
    <submittedName>
        <fullName evidence="2">DNA-binding protein</fullName>
    </submittedName>
</protein>
<accession>A0A2P7EAW9</accession>
<sequence>MPTSVRLDPAVDARLESLARITGRSKAFYLRELIEQGLDDLEDAYLGAAALEAHR</sequence>
<dbReference type="InterPro" id="IPR002145">
    <property type="entry name" value="CopG"/>
</dbReference>
<dbReference type="STRING" id="1910958.BTM30_06555"/>
<comment type="caution">
    <text evidence="2">The sequence shown here is derived from an EMBL/GenBank/DDBJ whole genome shotgun (WGS) entry which is preliminary data.</text>
</comment>
<feature type="domain" description="Ribbon-helix-helix protein CopG" evidence="1">
    <location>
        <begin position="2"/>
        <end position="39"/>
    </location>
</feature>
<evidence type="ECO:0000313" key="2">
    <source>
        <dbReference type="EMBL" id="PSI00372.1"/>
    </source>
</evidence>
<dbReference type="Proteomes" id="UP000240206">
    <property type="component" value="Unassembled WGS sequence"/>
</dbReference>